<comment type="caution">
    <text evidence="13">The sequence shown here is derived from an EMBL/GenBank/DDBJ whole genome shotgun (WGS) entry which is preliminary data.</text>
</comment>
<evidence type="ECO:0000256" key="5">
    <source>
        <dbReference type="ARBA" id="ARBA00022771"/>
    </source>
</evidence>
<feature type="compositionally biased region" description="Low complexity" evidence="11">
    <location>
        <begin position="1435"/>
        <end position="1461"/>
    </location>
</feature>
<keyword evidence="7 10" id="KW-0862">Zinc</keyword>
<dbReference type="FunCoup" id="A0A2P6NYJ9">
    <property type="interactions" value="113"/>
</dbReference>
<evidence type="ECO:0000313" key="13">
    <source>
        <dbReference type="EMBL" id="PRP88998.1"/>
    </source>
</evidence>
<dbReference type="PROSITE" id="PS51157">
    <property type="entry name" value="ZF_UBR"/>
    <property type="match status" value="1"/>
</dbReference>
<organism evidence="13 14">
    <name type="scientific">Planoprotostelium fungivorum</name>
    <dbReference type="NCBI Taxonomy" id="1890364"/>
    <lineage>
        <taxon>Eukaryota</taxon>
        <taxon>Amoebozoa</taxon>
        <taxon>Evosea</taxon>
        <taxon>Variosea</taxon>
        <taxon>Cavosteliida</taxon>
        <taxon>Cavosteliaceae</taxon>
        <taxon>Planoprotostelium</taxon>
    </lineage>
</organism>
<evidence type="ECO:0000256" key="2">
    <source>
        <dbReference type="ARBA" id="ARBA00004906"/>
    </source>
</evidence>
<dbReference type="GO" id="GO:0005737">
    <property type="term" value="C:cytoplasm"/>
    <property type="evidence" value="ECO:0007669"/>
    <property type="project" value="TreeGrafter"/>
</dbReference>
<evidence type="ECO:0000259" key="12">
    <source>
        <dbReference type="PROSITE" id="PS51157"/>
    </source>
</evidence>
<sequence length="2194" mass="250241">MDFLLDLEGVVSSRIGGSGVEERLRRTSWVHSKVAGYQAGTSACEEKRRRIKEHGTVYVSQRASNKREAFLDSHIKLESHIATTRHDTTADDLNSSNSGDQTNRPKHRNLTHSTWYEKRGSNQTLDHSITGRASSLAMINGQPDELPDFLKELPLTTKAPPDSAERDRAVKFLHSNPKFLIPFFNEKLKWRNNAVSPSPLSDESAMDFLSQNERISRFVTQIIFGTVTPKEELENLTNQGILKNNVCGAVWKDGDQAYKCTTCEMDSSCAICVDCFANGQHKGHEFKLISVAGGVCDCGDFQAWKPSGFCNKHRGLADNNQEIQVVGPEQLIICTRIVFFIVITQMNASLKLSTKKSRSKNREDAEMRVEVIVEWLTRLLKKGDVFRKLLADVWIADASQISGMIFHETDERGSVKGMQEFQRNLEESSAAQPWSTLTDLFTMHAELPEDLVQIIHALFFPLLFDPQFRKTFLKYHFIPYYKANVVQHMSMVHRNTANYDSNDGMLSDFPVQLFTMRNCVPILKEENMLGIIITKFHEWQMTFVDTTTSQTHLPAIKSVDSTSHSRSTMDLLYCLSHKELALSFLTEDNLRFWLNSNLRTMQGMDSALVKRILEKHSEYDDNLWIYAFAMDFDVMRLVYLMTKPFESIMTGKEDHLEGIPQLLLNSLGIMQQELHGWCQAEFERSQKRNEDHRVSLGVTYFHLPLHRYFSIFLHQVVKSYHQDITLLLQSQSSEVDVKLLGASLVEHPLRIQSLLSQVRIGMWVRNGREIWAQSQAYDSVYFRDIMRNPDIFLLQIGAITMGTEDFLVKAMQMYEIHDWLSNDLFALKEEVTDMTRQCGLLEEFLRLVIILCTERTMSGHNEEQNIRKEIVHRLAVSDCTHSQITRNIEAQWVEHPQFERILKEVSVFLKPKQMEQGTYHLKDECWAEYDSYFHHYSKSELEKAEERHNEYKKTVKDNNNNNNNTDGSDALQRCVPLITYPCLSALETLLSSPELHRLLFVILYLYNSKKIPVTEETVSEAVHLLWLSLHATNQVNTEPASTTSKSKTPKKKSSAKAPATPVTPGRRTRLVRDKRDPLVLNKGTDDFKFLSHNMLINYTTEVSVPAIFGDNEKEKHSIASFLMFMMTEQDKPQVKKISNILESMRVNTDARDFLQEIAARYEQKGGKKRKADEGKEEQDKEDGEEVKRRKRQRQMDIMEKMKAQQAKFTEQNKEMLGSIDPNEEMSTENTEENRNIFDENPFPASGSCALCHEEGSISRRPLGFVTMVQLSKANQVVNNQAISRIRKKTEDSHEPAVPRDTADEVVISDEWLDRGAGSQVIMDRDADRSHRVMVYMNSLMQDPGFAGQDIESMGDSDDDMGHYMGDSDNDIGPPQPPVVAAPPRENNSNSNTNHNNRTNGNNTQSSTTSNNNNRLADIASVVNATMNDLSASHVPSNGNSAGNSAPGAPGQNAGNPPGEGNNLLNMFFQSLADRGFAHELRNLEEDFRHSSDDMTHFRNIYFTENNGQYEPNIQDEFIESVLEQLAGMKDYSDALQRDIESSRHREDPRMVELLRKVKEQIESILQLQKIASPSISGPLNLFKGMYTNTQHCGHVVHKDCLATYSSSLLGRLTQGNPFEGEGVIDIQDAHEFLCLMCRRIANSLTPIIPIQNLLFAGQPDLPLEEPVREEKIPANSIRELIDNPPSTTYQEQNLFELTPQLSEALSDFVRSLSEAGQQRNAIVAERPAYRSLFSLWSTISNTIVCTEITLRKKGEDKSIVWQQLDNNCMRQIKALLYCGLAMTHERMKGGEEEIRIRNENLWRCLRGEKVEDEEVEMKQPLLSRDLFSCMICTVVAWPQTYTLFQNFHRILSTFYHALVIQTLVGISHLSEDQKIDPTAIPSTEEDLACRKNITDYLAVPSQSKLERLSPNCVQYAQEVMLPFLRASAILLYSGFDQKMIPWMMNQGAPVEQFSTLTRYLCLPSLQDAIQNMSMEKPLGQLRNRWLARLRQDTEQEIIPMTAPSVPFTLIRLPDSYAELLQKYGSLRCKHCGFGHNSSRRYICLICGSIECEEHLSPCLGDIGVYLNPKSSQVWIDRAAHRGHVRFSIWGSPYLDEHGEEDVDLYRGRPLFLNQERYEQLAALLISHQADWSSALSESLLQETFTTVDKEQPGRGEHENGEVSAVADKREEKKPLLGIEPRISWFVAKRCSIEP</sequence>
<dbReference type="Gene3D" id="2.10.110.30">
    <property type="match status" value="1"/>
</dbReference>
<dbReference type="PANTHER" id="PTHR21497">
    <property type="entry name" value="UBIQUITIN LIGASE E3 ALPHA-RELATED"/>
    <property type="match status" value="1"/>
</dbReference>
<dbReference type="GO" id="GO:0008270">
    <property type="term" value="F:zinc ion binding"/>
    <property type="evidence" value="ECO:0007669"/>
    <property type="project" value="UniProtKB-UniRule"/>
</dbReference>
<feature type="region of interest" description="Disordered" evidence="11">
    <location>
        <begin position="1163"/>
        <end position="1193"/>
    </location>
</feature>
<comment type="catalytic activity">
    <reaction evidence="1 10">
        <text>S-ubiquitinyl-[E2 ubiquitin-conjugating enzyme]-L-cysteine + [acceptor protein]-L-lysine = [E2 ubiquitin-conjugating enzyme]-L-cysteine + N(6)-ubiquitinyl-[acceptor protein]-L-lysine.</text>
        <dbReference type="EC" id="2.3.2.27"/>
    </reaction>
</comment>
<evidence type="ECO:0000256" key="3">
    <source>
        <dbReference type="ARBA" id="ARBA00022679"/>
    </source>
</evidence>
<dbReference type="GO" id="GO:0071596">
    <property type="term" value="P:ubiquitin-dependent protein catabolic process via the N-end rule pathway"/>
    <property type="evidence" value="ECO:0007669"/>
    <property type="project" value="UniProtKB-UniRule"/>
</dbReference>
<evidence type="ECO:0000313" key="14">
    <source>
        <dbReference type="Proteomes" id="UP000241769"/>
    </source>
</evidence>
<feature type="compositionally biased region" description="Low complexity" evidence="11">
    <location>
        <begin position="1381"/>
        <end position="1411"/>
    </location>
</feature>
<dbReference type="STRING" id="1890364.A0A2P6NYJ9"/>
<dbReference type="Proteomes" id="UP000241769">
    <property type="component" value="Unassembled WGS sequence"/>
</dbReference>
<dbReference type="InterPro" id="IPR044046">
    <property type="entry name" value="E3_ligase_UBR-like_C"/>
</dbReference>
<accession>A0A2P6NYJ9</accession>
<feature type="compositionally biased region" description="Polar residues" evidence="11">
    <location>
        <begin position="91"/>
        <end position="102"/>
    </location>
</feature>
<dbReference type="CDD" id="cd19673">
    <property type="entry name" value="UBR-box_UBR3"/>
    <property type="match status" value="1"/>
</dbReference>
<dbReference type="SMART" id="SM00396">
    <property type="entry name" value="ZnF_UBR1"/>
    <property type="match status" value="1"/>
</dbReference>
<evidence type="ECO:0000256" key="1">
    <source>
        <dbReference type="ARBA" id="ARBA00000900"/>
    </source>
</evidence>
<keyword evidence="3 10" id="KW-0808">Transferase</keyword>
<dbReference type="InterPro" id="IPR042065">
    <property type="entry name" value="E3_ELL-like"/>
</dbReference>
<evidence type="ECO:0000256" key="7">
    <source>
        <dbReference type="ARBA" id="ARBA00022833"/>
    </source>
</evidence>
<dbReference type="PANTHER" id="PTHR21497:SF24">
    <property type="entry name" value="E3 UBIQUITIN-PROTEIN LIGASE UBR1"/>
    <property type="match status" value="1"/>
</dbReference>
<dbReference type="Pfam" id="PF18995">
    <property type="entry name" value="PRT6_C"/>
    <property type="match status" value="1"/>
</dbReference>
<feature type="region of interest" description="Disordered" evidence="11">
    <location>
        <begin position="1429"/>
        <end position="1461"/>
    </location>
</feature>
<dbReference type="InterPro" id="IPR039164">
    <property type="entry name" value="UBR1-like"/>
</dbReference>
<evidence type="ECO:0000256" key="11">
    <source>
        <dbReference type="SAM" id="MobiDB-lite"/>
    </source>
</evidence>
<dbReference type="InterPro" id="IPR003126">
    <property type="entry name" value="Znf_UBR"/>
</dbReference>
<comment type="function">
    <text evidence="10">Ubiquitin ligase protein which is a component of the N-end rule pathway. Recognizes and binds to proteins bearing specific N-terminal residues that are destabilizing according to the N-end rule, leading to their ubiquitination and subsequent degradation.</text>
</comment>
<protein>
    <recommendedName>
        <fullName evidence="10">E3 ubiquitin-protein ligase</fullName>
        <ecNumber evidence="10">2.3.2.27</ecNumber>
    </recommendedName>
</protein>
<evidence type="ECO:0000256" key="4">
    <source>
        <dbReference type="ARBA" id="ARBA00022723"/>
    </source>
</evidence>
<keyword evidence="4 10" id="KW-0479">Metal-binding</keyword>
<dbReference type="EC" id="2.3.2.27" evidence="10"/>
<dbReference type="EMBL" id="MDYQ01000006">
    <property type="protein sequence ID" value="PRP88998.1"/>
    <property type="molecule type" value="Genomic_DNA"/>
</dbReference>
<feature type="region of interest" description="Disordered" evidence="11">
    <location>
        <begin position="82"/>
        <end position="110"/>
    </location>
</feature>
<proteinExistence type="inferred from homology"/>
<dbReference type="UniPathway" id="UPA00143"/>
<reference evidence="13 14" key="1">
    <citation type="journal article" date="2018" name="Genome Biol. Evol.">
        <title>Multiple Roots of Fruiting Body Formation in Amoebozoa.</title>
        <authorList>
            <person name="Hillmann F."/>
            <person name="Forbes G."/>
            <person name="Novohradska S."/>
            <person name="Ferling I."/>
            <person name="Riege K."/>
            <person name="Groth M."/>
            <person name="Westermann M."/>
            <person name="Marz M."/>
            <person name="Spaller T."/>
            <person name="Winckler T."/>
            <person name="Schaap P."/>
            <person name="Glockner G."/>
        </authorList>
    </citation>
    <scope>NUCLEOTIDE SEQUENCE [LARGE SCALE GENOMIC DNA]</scope>
    <source>
        <strain evidence="13 14">Jena</strain>
    </source>
</reference>
<dbReference type="GO" id="GO:0000151">
    <property type="term" value="C:ubiquitin ligase complex"/>
    <property type="evidence" value="ECO:0007669"/>
    <property type="project" value="TreeGrafter"/>
</dbReference>
<comment type="pathway">
    <text evidence="2 10">Protein modification; protein ubiquitination.</text>
</comment>
<dbReference type="InParanoid" id="A0A2P6NYJ9"/>
<dbReference type="OrthoDB" id="15304at2759"/>
<dbReference type="SUPFAM" id="SSF46785">
    <property type="entry name" value="Winged helix' DNA-binding domain"/>
    <property type="match status" value="1"/>
</dbReference>
<feature type="region of interest" description="Disordered" evidence="11">
    <location>
        <begin position="2149"/>
        <end position="2170"/>
    </location>
</feature>
<comment type="similarity">
    <text evidence="8 10">Belongs to the E3 ubiquitin-protein ligase UBR1-like family.</text>
</comment>
<dbReference type="InterPro" id="IPR055194">
    <property type="entry name" value="UBR1-like_WH"/>
</dbReference>
<dbReference type="InterPro" id="IPR036390">
    <property type="entry name" value="WH_DNA-bd_sf"/>
</dbReference>
<evidence type="ECO:0000256" key="10">
    <source>
        <dbReference type="RuleBase" id="RU366018"/>
    </source>
</evidence>
<dbReference type="GO" id="GO:0016567">
    <property type="term" value="P:protein ubiquitination"/>
    <property type="evidence" value="ECO:0007669"/>
    <property type="project" value="UniProtKB-UniRule"/>
</dbReference>
<keyword evidence="14" id="KW-1185">Reference proteome</keyword>
<evidence type="ECO:0000256" key="9">
    <source>
        <dbReference type="PROSITE-ProRule" id="PRU00508"/>
    </source>
</evidence>
<dbReference type="Pfam" id="PF02207">
    <property type="entry name" value="zf-UBR"/>
    <property type="match status" value="1"/>
</dbReference>
<keyword evidence="6 10" id="KW-0833">Ubl conjugation pathway</keyword>
<feature type="compositionally biased region" description="Basic and acidic residues" evidence="11">
    <location>
        <begin position="1163"/>
        <end position="1173"/>
    </location>
</feature>
<dbReference type="GO" id="GO:0061630">
    <property type="term" value="F:ubiquitin protein ligase activity"/>
    <property type="evidence" value="ECO:0007669"/>
    <property type="project" value="UniProtKB-UniRule"/>
</dbReference>
<feature type="region of interest" description="Disordered" evidence="11">
    <location>
        <begin position="1342"/>
        <end position="1411"/>
    </location>
</feature>
<dbReference type="FunFam" id="2.10.110.30:FF:000002">
    <property type="entry name" value="Putative e3 ubiquitin-protein ligase ubr3"/>
    <property type="match status" value="1"/>
</dbReference>
<dbReference type="Gene3D" id="1.10.10.2670">
    <property type="entry name" value="E3 ubiquitin-protein ligase"/>
    <property type="match status" value="1"/>
</dbReference>
<feature type="zinc finger region" description="UBR-type" evidence="9">
    <location>
        <begin position="245"/>
        <end position="315"/>
    </location>
</feature>
<dbReference type="Pfam" id="PF22960">
    <property type="entry name" value="WHD_UBR1"/>
    <property type="match status" value="1"/>
</dbReference>
<feature type="domain" description="UBR-type" evidence="12">
    <location>
        <begin position="245"/>
        <end position="315"/>
    </location>
</feature>
<name>A0A2P6NYJ9_9EUKA</name>
<feature type="compositionally biased region" description="Acidic residues" evidence="11">
    <location>
        <begin position="1174"/>
        <end position="1184"/>
    </location>
</feature>
<keyword evidence="5 10" id="KW-0863">Zinc-finger</keyword>
<gene>
    <name evidence="13" type="ORF">PROFUN_02276</name>
</gene>
<evidence type="ECO:0000256" key="6">
    <source>
        <dbReference type="ARBA" id="ARBA00022786"/>
    </source>
</evidence>
<evidence type="ECO:0000256" key="8">
    <source>
        <dbReference type="ARBA" id="ARBA00046341"/>
    </source>
</evidence>
<feature type="region of interest" description="Disordered" evidence="11">
    <location>
        <begin position="1036"/>
        <end position="1066"/>
    </location>
</feature>